<dbReference type="InterPro" id="IPR011006">
    <property type="entry name" value="CheY-like_superfamily"/>
</dbReference>
<accession>A0ABR9DAY5</accession>
<protein>
    <submittedName>
        <fullName evidence="8">Response regulator transcription factor</fullName>
    </submittedName>
</protein>
<dbReference type="InterPro" id="IPR039420">
    <property type="entry name" value="WalR-like"/>
</dbReference>
<organism evidence="8 9">
    <name type="scientific">Methylomonas fluvii</name>
    <dbReference type="NCBI Taxonomy" id="1854564"/>
    <lineage>
        <taxon>Bacteria</taxon>
        <taxon>Pseudomonadati</taxon>
        <taxon>Pseudomonadota</taxon>
        <taxon>Gammaproteobacteria</taxon>
        <taxon>Methylococcales</taxon>
        <taxon>Methylococcaceae</taxon>
        <taxon>Methylomonas</taxon>
    </lineage>
</organism>
<evidence type="ECO:0000259" key="7">
    <source>
        <dbReference type="PROSITE" id="PS50110"/>
    </source>
</evidence>
<feature type="domain" description="HTH luxR-type" evidence="6">
    <location>
        <begin position="142"/>
        <end position="207"/>
    </location>
</feature>
<comment type="caution">
    <text evidence="8">The sequence shown here is derived from an EMBL/GenBank/DDBJ whole genome shotgun (WGS) entry which is preliminary data.</text>
</comment>
<feature type="modified residue" description="4-aspartylphosphate" evidence="5">
    <location>
        <position position="54"/>
    </location>
</feature>
<keyword evidence="3" id="KW-0238">DNA-binding</keyword>
<sequence>MIRLIIADDHAIVRGGLKQLFALSTDITVVGEAENSQQLLSFLDENSVDLVLLDLTMPDLGGVEMISRIRGQYPALPILILSMHNELQIVSRALKTGANGYLTKDNDPETLLIAIRRVASDGRFIDPKLAEKMVFEFESSEPSKPHEKLSEREFQILQLLAKGQSLNDIGRDLAISNKTVSTYKARLFEKLHISNNAELIRYYDAHRLNM</sequence>
<dbReference type="RefSeq" id="WP_192392015.1">
    <property type="nucleotide sequence ID" value="NZ_CAJHIU010000001.1"/>
</dbReference>
<evidence type="ECO:0000259" key="6">
    <source>
        <dbReference type="PROSITE" id="PS50043"/>
    </source>
</evidence>
<keyword evidence="2" id="KW-0805">Transcription regulation</keyword>
<dbReference type="PROSITE" id="PS50110">
    <property type="entry name" value="RESPONSE_REGULATORY"/>
    <property type="match status" value="1"/>
</dbReference>
<name>A0ABR9DAY5_9GAMM</name>
<dbReference type="CDD" id="cd06170">
    <property type="entry name" value="LuxR_C_like"/>
    <property type="match status" value="1"/>
</dbReference>
<evidence type="ECO:0000313" key="9">
    <source>
        <dbReference type="Proteomes" id="UP000641152"/>
    </source>
</evidence>
<keyword evidence="9" id="KW-1185">Reference proteome</keyword>
<dbReference type="Pfam" id="PF00072">
    <property type="entry name" value="Response_reg"/>
    <property type="match status" value="1"/>
</dbReference>
<evidence type="ECO:0000256" key="3">
    <source>
        <dbReference type="ARBA" id="ARBA00023125"/>
    </source>
</evidence>
<dbReference type="SMART" id="SM00421">
    <property type="entry name" value="HTH_LUXR"/>
    <property type="match status" value="1"/>
</dbReference>
<reference evidence="8 9" key="1">
    <citation type="submission" date="2020-09" db="EMBL/GenBank/DDBJ databases">
        <title>Methylomonas albis sp. nov. and Methylomonas fluvii sp. nov.: Two cold-adapted methanotrophs from the River Elbe and an amended description of Methylovulum psychrotolerans strain Eb1.</title>
        <authorList>
            <person name="Bussmann I.K."/>
            <person name="Klings K.-W."/>
            <person name="Warnstedt J."/>
            <person name="Hoppert M."/>
            <person name="Saborowski A."/>
            <person name="Horn F."/>
            <person name="Liebner S."/>
        </authorList>
    </citation>
    <scope>NUCLEOTIDE SEQUENCE [LARGE SCALE GENOMIC DNA]</scope>
    <source>
        <strain evidence="8 9">EbB</strain>
    </source>
</reference>
<evidence type="ECO:0000256" key="5">
    <source>
        <dbReference type="PROSITE-ProRule" id="PRU00169"/>
    </source>
</evidence>
<feature type="domain" description="Response regulatory" evidence="7">
    <location>
        <begin position="3"/>
        <end position="119"/>
    </location>
</feature>
<dbReference type="SUPFAM" id="SSF46894">
    <property type="entry name" value="C-terminal effector domain of the bipartite response regulators"/>
    <property type="match status" value="1"/>
</dbReference>
<dbReference type="EMBL" id="JACXST010000001">
    <property type="protein sequence ID" value="MBD9359077.1"/>
    <property type="molecule type" value="Genomic_DNA"/>
</dbReference>
<dbReference type="Pfam" id="PF00196">
    <property type="entry name" value="GerE"/>
    <property type="match status" value="1"/>
</dbReference>
<dbReference type="PRINTS" id="PR00038">
    <property type="entry name" value="HTHLUXR"/>
</dbReference>
<keyword evidence="4" id="KW-0804">Transcription</keyword>
<evidence type="ECO:0000256" key="1">
    <source>
        <dbReference type="ARBA" id="ARBA00022553"/>
    </source>
</evidence>
<evidence type="ECO:0000313" key="8">
    <source>
        <dbReference type="EMBL" id="MBD9359077.1"/>
    </source>
</evidence>
<evidence type="ECO:0000256" key="4">
    <source>
        <dbReference type="ARBA" id="ARBA00023163"/>
    </source>
</evidence>
<dbReference type="InterPro" id="IPR001789">
    <property type="entry name" value="Sig_transdc_resp-reg_receiver"/>
</dbReference>
<dbReference type="CDD" id="cd17535">
    <property type="entry name" value="REC_NarL-like"/>
    <property type="match status" value="1"/>
</dbReference>
<dbReference type="PROSITE" id="PS50043">
    <property type="entry name" value="HTH_LUXR_2"/>
    <property type="match status" value="1"/>
</dbReference>
<dbReference type="PANTHER" id="PTHR43214">
    <property type="entry name" value="TWO-COMPONENT RESPONSE REGULATOR"/>
    <property type="match status" value="1"/>
</dbReference>
<dbReference type="PANTHER" id="PTHR43214:SF41">
    <property type="entry name" value="NITRATE_NITRITE RESPONSE REGULATOR PROTEIN NARP"/>
    <property type="match status" value="1"/>
</dbReference>
<evidence type="ECO:0000256" key="2">
    <source>
        <dbReference type="ARBA" id="ARBA00023015"/>
    </source>
</evidence>
<dbReference type="Gene3D" id="3.40.50.2300">
    <property type="match status" value="1"/>
</dbReference>
<dbReference type="InterPro" id="IPR058245">
    <property type="entry name" value="NreC/VraR/RcsB-like_REC"/>
</dbReference>
<proteinExistence type="predicted"/>
<dbReference type="InterPro" id="IPR016032">
    <property type="entry name" value="Sig_transdc_resp-reg_C-effctor"/>
</dbReference>
<dbReference type="Proteomes" id="UP000641152">
    <property type="component" value="Unassembled WGS sequence"/>
</dbReference>
<dbReference type="SMART" id="SM00448">
    <property type="entry name" value="REC"/>
    <property type="match status" value="1"/>
</dbReference>
<dbReference type="SUPFAM" id="SSF52172">
    <property type="entry name" value="CheY-like"/>
    <property type="match status" value="1"/>
</dbReference>
<gene>
    <name evidence="8" type="ORF">EBB_00630</name>
</gene>
<keyword evidence="1 5" id="KW-0597">Phosphoprotein</keyword>
<dbReference type="InterPro" id="IPR000792">
    <property type="entry name" value="Tscrpt_reg_LuxR_C"/>
</dbReference>